<dbReference type="KEGG" id="mass:CR152_09050"/>
<organism evidence="1 2">
    <name type="scientific">Massilia violaceinigra</name>
    <dbReference type="NCBI Taxonomy" id="2045208"/>
    <lineage>
        <taxon>Bacteria</taxon>
        <taxon>Pseudomonadati</taxon>
        <taxon>Pseudomonadota</taxon>
        <taxon>Betaproteobacteria</taxon>
        <taxon>Burkholderiales</taxon>
        <taxon>Oxalobacteraceae</taxon>
        <taxon>Telluria group</taxon>
        <taxon>Massilia</taxon>
    </lineage>
</organism>
<sequence>MDRRAALNALTAALAGAGTARDWVALDRAVGALSTQLRVLAASGPWNPLEKRALEALRAQHDEAADLCAAELELLGAQMHEMHTNKAGFIAYALDNETDSERNQA</sequence>
<evidence type="ECO:0008006" key="3">
    <source>
        <dbReference type="Google" id="ProtNLM"/>
    </source>
</evidence>
<protein>
    <recommendedName>
        <fullName evidence="3">Flagellar protein FliT</fullName>
    </recommendedName>
</protein>
<evidence type="ECO:0000313" key="2">
    <source>
        <dbReference type="Proteomes" id="UP000229897"/>
    </source>
</evidence>
<keyword evidence="2" id="KW-1185">Reference proteome</keyword>
<dbReference type="RefSeq" id="WP_099874628.1">
    <property type="nucleotide sequence ID" value="NZ_CP024608.1"/>
</dbReference>
<dbReference type="AlphaFoldDB" id="A0A2D2DI48"/>
<accession>A0A2D2DI48</accession>
<dbReference type="OrthoDB" id="7061369at2"/>
<evidence type="ECO:0000313" key="1">
    <source>
        <dbReference type="EMBL" id="ATQ74653.1"/>
    </source>
</evidence>
<dbReference type="Proteomes" id="UP000229897">
    <property type="component" value="Chromosome"/>
</dbReference>
<dbReference type="EMBL" id="CP024608">
    <property type="protein sequence ID" value="ATQ74653.1"/>
    <property type="molecule type" value="Genomic_DNA"/>
</dbReference>
<gene>
    <name evidence="1" type="ORF">CR152_09050</name>
</gene>
<name>A0A2D2DI48_9BURK</name>
<proteinExistence type="predicted"/>
<reference evidence="1" key="1">
    <citation type="submission" date="2017-10" db="EMBL/GenBank/DDBJ databases">
        <title>Massilia psychrophilum sp. nov., a novel purple-pigmented bacterium isolated from Tianshan glacier, Xinjiang Municipality, China.</title>
        <authorList>
            <person name="Wang H."/>
        </authorList>
    </citation>
    <scope>NUCLEOTIDE SEQUENCE [LARGE SCALE GENOMIC DNA]</scope>
    <source>
        <strain evidence="1">B2</strain>
    </source>
</reference>